<proteinExistence type="predicted"/>
<gene>
    <name evidence="1" type="ORF">Zmor_003600</name>
</gene>
<comment type="caution">
    <text evidence="1">The sequence shown here is derived from an EMBL/GenBank/DDBJ whole genome shotgun (WGS) entry which is preliminary data.</text>
</comment>
<dbReference type="SUPFAM" id="SSF57756">
    <property type="entry name" value="Retrovirus zinc finger-like domains"/>
    <property type="match status" value="1"/>
</dbReference>
<reference evidence="1" key="1">
    <citation type="journal article" date="2023" name="G3 (Bethesda)">
        <title>Whole genome assemblies of Zophobas morio and Tenebrio molitor.</title>
        <authorList>
            <person name="Kaur S."/>
            <person name="Stinson S.A."/>
            <person name="diCenzo G.C."/>
        </authorList>
    </citation>
    <scope>NUCLEOTIDE SEQUENCE</scope>
    <source>
        <strain evidence="1">QUZm001</strain>
    </source>
</reference>
<dbReference type="AlphaFoldDB" id="A0AA38HMK2"/>
<name>A0AA38HMK2_9CUCU</name>
<evidence type="ECO:0008006" key="3">
    <source>
        <dbReference type="Google" id="ProtNLM"/>
    </source>
</evidence>
<organism evidence="1 2">
    <name type="scientific">Zophobas morio</name>
    <dbReference type="NCBI Taxonomy" id="2755281"/>
    <lineage>
        <taxon>Eukaryota</taxon>
        <taxon>Metazoa</taxon>
        <taxon>Ecdysozoa</taxon>
        <taxon>Arthropoda</taxon>
        <taxon>Hexapoda</taxon>
        <taxon>Insecta</taxon>
        <taxon>Pterygota</taxon>
        <taxon>Neoptera</taxon>
        <taxon>Endopterygota</taxon>
        <taxon>Coleoptera</taxon>
        <taxon>Polyphaga</taxon>
        <taxon>Cucujiformia</taxon>
        <taxon>Tenebrionidae</taxon>
        <taxon>Zophobas</taxon>
    </lineage>
</organism>
<dbReference type="GO" id="GO:0008270">
    <property type="term" value="F:zinc ion binding"/>
    <property type="evidence" value="ECO:0007669"/>
    <property type="project" value="InterPro"/>
</dbReference>
<protein>
    <recommendedName>
        <fullName evidence="3">Gag-like protein</fullName>
    </recommendedName>
</protein>
<dbReference type="InterPro" id="IPR036875">
    <property type="entry name" value="Znf_CCHC_sf"/>
</dbReference>
<dbReference type="Gene3D" id="4.10.60.10">
    <property type="entry name" value="Zinc finger, CCHC-type"/>
    <property type="match status" value="1"/>
</dbReference>
<keyword evidence="2" id="KW-1185">Reference proteome</keyword>
<dbReference type="GO" id="GO:0003676">
    <property type="term" value="F:nucleic acid binding"/>
    <property type="evidence" value="ECO:0007669"/>
    <property type="project" value="InterPro"/>
</dbReference>
<dbReference type="EMBL" id="JALNTZ010000010">
    <property type="protein sequence ID" value="KAJ3640291.1"/>
    <property type="molecule type" value="Genomic_DNA"/>
</dbReference>
<evidence type="ECO:0000313" key="2">
    <source>
        <dbReference type="Proteomes" id="UP001168821"/>
    </source>
</evidence>
<dbReference type="Proteomes" id="UP001168821">
    <property type="component" value="Unassembled WGS sequence"/>
</dbReference>
<accession>A0AA38HMK2</accession>
<evidence type="ECO:0000313" key="1">
    <source>
        <dbReference type="EMBL" id="KAJ3640291.1"/>
    </source>
</evidence>
<sequence>MEELNRMLKVKYSELIDNINGVFAELKSDFLKVAESKLLSELSPANEKKPKYSDIMKNKTNPAVIIKPKHKEQHVEETKSVISNSINPVETNLQISKVRKTKDGGVLIGCSSSDETARFKKIAEEKLADNYEIKEVKGVLPRVKIVGLTRHMSESELSELIEYAVRTNSGFFNLNSVSKVIKVYPTKSNQKIFQAVVELDRTTYENVIEADFLLIGYDYCKVYDAHEIRRCFRCSEFNHSAKYCKKQRACPRCGEDHDLKDCTSEVLCCINCSKLEKSQDTVINKNHAVWDPRCSVYKSAMDTLKQNILAIT</sequence>